<feature type="transmembrane region" description="Helical" evidence="1">
    <location>
        <begin position="206"/>
        <end position="222"/>
    </location>
</feature>
<feature type="transmembrane region" description="Helical" evidence="1">
    <location>
        <begin position="183"/>
        <end position="200"/>
    </location>
</feature>
<dbReference type="RefSeq" id="WP_151104154.1">
    <property type="nucleotide sequence ID" value="NZ_RQWK01000002.1"/>
</dbReference>
<accession>A0A5J5LEC5</accession>
<keyword evidence="1" id="KW-0812">Transmembrane</keyword>
<proteinExistence type="predicted"/>
<feature type="transmembrane region" description="Helical" evidence="1">
    <location>
        <begin position="155"/>
        <end position="176"/>
    </location>
</feature>
<gene>
    <name evidence="2" type="ORF">EGO51_17470</name>
</gene>
<feature type="transmembrane region" description="Helical" evidence="1">
    <location>
        <begin position="348"/>
        <end position="366"/>
    </location>
</feature>
<feature type="transmembrane region" description="Helical" evidence="1">
    <location>
        <begin position="378"/>
        <end position="400"/>
    </location>
</feature>
<evidence type="ECO:0000256" key="1">
    <source>
        <dbReference type="SAM" id="Phobius"/>
    </source>
</evidence>
<keyword evidence="1" id="KW-0472">Membrane</keyword>
<feature type="transmembrane region" description="Helical" evidence="1">
    <location>
        <begin position="406"/>
        <end position="424"/>
    </location>
</feature>
<evidence type="ECO:0008006" key="4">
    <source>
        <dbReference type="Google" id="ProtNLM"/>
    </source>
</evidence>
<dbReference type="Proteomes" id="UP000326244">
    <property type="component" value="Unassembled WGS sequence"/>
</dbReference>
<feature type="transmembrane region" description="Helical" evidence="1">
    <location>
        <begin position="234"/>
        <end position="264"/>
    </location>
</feature>
<comment type="caution">
    <text evidence="2">The sequence shown here is derived from an EMBL/GenBank/DDBJ whole genome shotgun (WGS) entry which is preliminary data.</text>
</comment>
<dbReference type="AlphaFoldDB" id="A0A5J5LEC5"/>
<keyword evidence="1" id="KW-1133">Transmembrane helix</keyword>
<evidence type="ECO:0000313" key="2">
    <source>
        <dbReference type="EMBL" id="KAA9405116.1"/>
    </source>
</evidence>
<protein>
    <recommendedName>
        <fullName evidence="4">Glycosyltransferase RgtA/B/C/D-like domain-containing protein</fullName>
    </recommendedName>
</protein>
<feature type="transmembrane region" description="Helical" evidence="1">
    <location>
        <begin position="20"/>
        <end position="41"/>
    </location>
</feature>
<feature type="transmembrane region" description="Helical" evidence="1">
    <location>
        <begin position="444"/>
        <end position="464"/>
    </location>
</feature>
<feature type="transmembrane region" description="Helical" evidence="1">
    <location>
        <begin position="53"/>
        <end position="71"/>
    </location>
</feature>
<sequence length="602" mass="67276">MSENSEQTVFTHSRTTGAIAVVGVLLLSISTAIAVISPPATEYEISLYESYPTSFWGCIIGSLFSGSLLIFRSIGNSNERSWVFGTSLMLATDALLLLMPLIRGYVMYGDADPLTHLGYVQDIVNTGTTGANIYPLAHLLVLATADATGLEAMTLAMLTPVIFSAVYFGGMVYLLFQVADSRRGFLLGLPFVLLPILGYSHSLFRPFDFSILLIPVVLYLFFKSQRHPTPAIRAVLVLTLLSILLYHPLTAVFVTAIFMLYYIVQYLPRIQTIYQSPTSAFGLSLAVIMSWYSNFPGVILRFDTIYRVLFGSDSSDAPVQAYAQTAQEATPSLIDIVQFVTFRFGTEMVLFGLGGGLFGVALLFGLKKGDVLDTRTTMMGAVVGVFGTSGLLFLLLDLIVTQERPWQVAKIGSVLLLGPLFHIIRIRLGQPSRSLLARSTKPAITLTVLVLIVLSTLTLFPSPLSGMTNDQVTAMEVEGSEWLTEHETGNRELYHFDIEYRRFHHAEHGVSEELSFWEVFLPPHFNYTTSQYFGQNYGSDKYVMINRKGRIFYQETYPDYPQRWKYTSQDFQHFNRDRTVDRSYDNGDIRIYLANGTKMEGT</sequence>
<reference evidence="2 3" key="1">
    <citation type="submission" date="2018-11" db="EMBL/GenBank/DDBJ databases">
        <title>Genomic analysis of Haloarcula hispanica CBA1121.</title>
        <authorList>
            <person name="Kim Y.B."/>
            <person name="Roh S.W."/>
        </authorList>
    </citation>
    <scope>NUCLEOTIDE SEQUENCE [LARGE SCALE GENOMIC DNA]</scope>
    <source>
        <strain evidence="2 3">CBA1121</strain>
    </source>
</reference>
<evidence type="ECO:0000313" key="3">
    <source>
        <dbReference type="Proteomes" id="UP000326244"/>
    </source>
</evidence>
<dbReference type="EMBL" id="RQWK01000002">
    <property type="protein sequence ID" value="KAA9405116.1"/>
    <property type="molecule type" value="Genomic_DNA"/>
</dbReference>
<feature type="transmembrane region" description="Helical" evidence="1">
    <location>
        <begin position="83"/>
        <end position="102"/>
    </location>
</feature>
<name>A0A5J5LEC5_HALHI</name>
<organism evidence="2 3">
    <name type="scientific">Haloarcula hispanica</name>
    <dbReference type="NCBI Taxonomy" id="51589"/>
    <lineage>
        <taxon>Archaea</taxon>
        <taxon>Methanobacteriati</taxon>
        <taxon>Methanobacteriota</taxon>
        <taxon>Stenosarchaea group</taxon>
        <taxon>Halobacteria</taxon>
        <taxon>Halobacteriales</taxon>
        <taxon>Haloarculaceae</taxon>
        <taxon>Haloarcula</taxon>
    </lineage>
</organism>